<gene>
    <name evidence="2" type="ORF">CJ030_MR7G012916</name>
</gene>
<accession>A0A6A1V8V3</accession>
<evidence type="ECO:0000313" key="3">
    <source>
        <dbReference type="Proteomes" id="UP000516437"/>
    </source>
</evidence>
<dbReference type="Proteomes" id="UP000516437">
    <property type="component" value="Chromosome 7"/>
</dbReference>
<dbReference type="FunFam" id="1.10.10.750:FF:000007">
    <property type="entry name" value="TBC1 domain family member"/>
    <property type="match status" value="1"/>
</dbReference>
<dbReference type="AlphaFoldDB" id="A0A6A1V8V3"/>
<evidence type="ECO:0000256" key="1">
    <source>
        <dbReference type="SAM" id="MobiDB-lite"/>
    </source>
</evidence>
<dbReference type="SUPFAM" id="SSF47923">
    <property type="entry name" value="Ypt/Rab-GAP domain of gyp1p"/>
    <property type="match status" value="1"/>
</dbReference>
<organism evidence="2 3">
    <name type="scientific">Morella rubra</name>
    <name type="common">Chinese bayberry</name>
    <dbReference type="NCBI Taxonomy" id="262757"/>
    <lineage>
        <taxon>Eukaryota</taxon>
        <taxon>Viridiplantae</taxon>
        <taxon>Streptophyta</taxon>
        <taxon>Embryophyta</taxon>
        <taxon>Tracheophyta</taxon>
        <taxon>Spermatophyta</taxon>
        <taxon>Magnoliopsida</taxon>
        <taxon>eudicotyledons</taxon>
        <taxon>Gunneridae</taxon>
        <taxon>Pentapetalae</taxon>
        <taxon>rosids</taxon>
        <taxon>fabids</taxon>
        <taxon>Fagales</taxon>
        <taxon>Myricaceae</taxon>
        <taxon>Morella</taxon>
    </lineage>
</organism>
<reference evidence="2 3" key="1">
    <citation type="journal article" date="2019" name="Plant Biotechnol. J.">
        <title>The red bayberry genome and genetic basis of sex determination.</title>
        <authorList>
            <person name="Jia H.M."/>
            <person name="Jia H.J."/>
            <person name="Cai Q.L."/>
            <person name="Wang Y."/>
            <person name="Zhao H.B."/>
            <person name="Yang W.F."/>
            <person name="Wang G.Y."/>
            <person name="Li Y.H."/>
            <person name="Zhan D.L."/>
            <person name="Shen Y.T."/>
            <person name="Niu Q.F."/>
            <person name="Chang L."/>
            <person name="Qiu J."/>
            <person name="Zhao L."/>
            <person name="Xie H.B."/>
            <person name="Fu W.Y."/>
            <person name="Jin J."/>
            <person name="Li X.W."/>
            <person name="Jiao Y."/>
            <person name="Zhou C.C."/>
            <person name="Tu T."/>
            <person name="Chai C.Y."/>
            <person name="Gao J.L."/>
            <person name="Fan L.J."/>
            <person name="van de Weg E."/>
            <person name="Wang J.Y."/>
            <person name="Gao Z.S."/>
        </authorList>
    </citation>
    <scope>NUCLEOTIDE SEQUENCE [LARGE SCALE GENOMIC DNA]</scope>
    <source>
        <tissue evidence="2">Leaves</tissue>
    </source>
</reference>
<dbReference type="EMBL" id="RXIC02000025">
    <property type="protein sequence ID" value="KAB1208227.1"/>
    <property type="molecule type" value="Genomic_DNA"/>
</dbReference>
<proteinExistence type="predicted"/>
<dbReference type="InterPro" id="IPR035969">
    <property type="entry name" value="Rab-GAP_TBC_sf"/>
</dbReference>
<protein>
    <submittedName>
        <fullName evidence="2">TBC1 domain family member 13</fullName>
    </submittedName>
</protein>
<comment type="caution">
    <text evidence="2">The sequence shown here is derived from an EMBL/GenBank/DDBJ whole genome shotgun (WGS) entry which is preliminary data.</text>
</comment>
<keyword evidence="3" id="KW-1185">Reference proteome</keyword>
<name>A0A6A1V8V3_9ROSI</name>
<feature type="compositionally biased region" description="Basic and acidic residues" evidence="1">
    <location>
        <begin position="59"/>
        <end position="82"/>
    </location>
</feature>
<evidence type="ECO:0000313" key="2">
    <source>
        <dbReference type="EMBL" id="KAB1208227.1"/>
    </source>
</evidence>
<dbReference type="Gene3D" id="1.10.10.750">
    <property type="entry name" value="Ypt/Rab-GAP domain of gyp1p, domain 1"/>
    <property type="match status" value="1"/>
</dbReference>
<sequence>MLKGKLKLPVPEKARRAFPDRLGSLVAGFDDKEEDNGGSDIVLEPGEELETFQPNGFGSDRENKDDDKFVEESDVKVRPRSDKEVAGPVSALQFIAADEKRSDLEYELSQPEINLEKLQRIASTGLPDGGGLRATAWKLLLGYLPPSRDLWEKELTENRQKYAKLKEELLLSPVRCS</sequence>
<dbReference type="OrthoDB" id="10263206at2759"/>
<feature type="region of interest" description="Disordered" evidence="1">
    <location>
        <begin position="25"/>
        <end position="82"/>
    </location>
</feature>